<dbReference type="PANTHER" id="PTHR10871">
    <property type="entry name" value="30S RIBOSOMAL PROTEIN S13/40S RIBOSOMAL PROTEIN S18"/>
    <property type="match status" value="1"/>
</dbReference>
<keyword evidence="4 7" id="KW-0689">Ribosomal protein</keyword>
<keyword evidence="7" id="KW-0820">tRNA-binding</keyword>
<comment type="caution">
    <text evidence="10">The sequence shown here is derived from an EMBL/GenBank/DDBJ whole genome shotgun (WGS) entry which is preliminary data.</text>
</comment>
<dbReference type="Gene3D" id="4.10.910.10">
    <property type="entry name" value="30s ribosomal protein s13, domain 2"/>
    <property type="match status" value="1"/>
</dbReference>
<evidence type="ECO:0000256" key="9">
    <source>
        <dbReference type="SAM" id="MobiDB-lite"/>
    </source>
</evidence>
<dbReference type="PIRSF" id="PIRSF002134">
    <property type="entry name" value="Ribosomal_S13"/>
    <property type="match status" value="1"/>
</dbReference>
<dbReference type="AlphaFoldDB" id="A0A7C9JDU8"/>
<evidence type="ECO:0000256" key="8">
    <source>
        <dbReference type="RuleBase" id="RU003830"/>
    </source>
</evidence>
<sequence>MARLVGVDLPRDKRIEIALTYIYGIGLTTSKKILAETGVNPDVRVRDLTEDDLTKLRDYIQGNLKVEGDLHREVNQNVKRLMEIGCYRGLRHRRGLPVRGQRTHTNARTRKGPRKQIGGKKK</sequence>
<comment type="similarity">
    <text evidence="1 7 8">Belongs to the universal ribosomal protein uS13 family.</text>
</comment>
<dbReference type="Gene3D" id="1.10.8.50">
    <property type="match status" value="1"/>
</dbReference>
<dbReference type="InterPro" id="IPR010979">
    <property type="entry name" value="Ribosomal_uS13-like_H2TH"/>
</dbReference>
<dbReference type="GO" id="GO:0005829">
    <property type="term" value="C:cytosol"/>
    <property type="evidence" value="ECO:0007669"/>
    <property type="project" value="TreeGrafter"/>
</dbReference>
<dbReference type="PROSITE" id="PS50159">
    <property type="entry name" value="RIBOSOMAL_S13_2"/>
    <property type="match status" value="1"/>
</dbReference>
<dbReference type="GO" id="GO:0000049">
    <property type="term" value="F:tRNA binding"/>
    <property type="evidence" value="ECO:0007669"/>
    <property type="project" value="UniProtKB-UniRule"/>
</dbReference>
<dbReference type="GO" id="GO:0006412">
    <property type="term" value="P:translation"/>
    <property type="evidence" value="ECO:0007669"/>
    <property type="project" value="UniProtKB-UniRule"/>
</dbReference>
<accession>A0A7C9JDU8</accession>
<dbReference type="FunFam" id="1.10.8.50:FF:000001">
    <property type="entry name" value="30S ribosomal protein S13"/>
    <property type="match status" value="1"/>
</dbReference>
<proteinExistence type="inferred from homology"/>
<evidence type="ECO:0000256" key="7">
    <source>
        <dbReference type="HAMAP-Rule" id="MF_01315"/>
    </source>
</evidence>
<dbReference type="NCBIfam" id="TIGR03631">
    <property type="entry name" value="uS13_bact"/>
    <property type="match status" value="1"/>
</dbReference>
<feature type="region of interest" description="Disordered" evidence="9">
    <location>
        <begin position="95"/>
        <end position="122"/>
    </location>
</feature>
<dbReference type="InterPro" id="IPR018269">
    <property type="entry name" value="Ribosomal_uS13_CS"/>
</dbReference>
<comment type="subunit">
    <text evidence="7">Part of the 30S ribosomal subunit. Forms a loose heterodimer with protein S19. Forms two bridges to the 50S subunit in the 70S ribosome.</text>
</comment>
<keyword evidence="3 7" id="KW-0694">RNA-binding</keyword>
<dbReference type="InterPro" id="IPR001892">
    <property type="entry name" value="Ribosomal_uS13"/>
</dbReference>
<dbReference type="InterPro" id="IPR027437">
    <property type="entry name" value="Rbsml_uS13_C"/>
</dbReference>
<comment type="function">
    <text evidence="7">Located at the top of the head of the 30S subunit, it contacts several helices of the 16S rRNA. In the 70S ribosome it contacts the 23S rRNA (bridge B1a) and protein L5 of the 50S subunit (bridge B1b), connecting the 2 subunits; these bridges are implicated in subunit movement. Contacts the tRNAs in the A and P-sites.</text>
</comment>
<dbReference type="EMBL" id="QWKH01000036">
    <property type="protein sequence ID" value="NBI34596.1"/>
    <property type="molecule type" value="Genomic_DNA"/>
</dbReference>
<evidence type="ECO:0000256" key="1">
    <source>
        <dbReference type="ARBA" id="ARBA00008080"/>
    </source>
</evidence>
<gene>
    <name evidence="7" type="primary">rpsM</name>
    <name evidence="10" type="ORF">D1639_06045</name>
</gene>
<evidence type="ECO:0000313" key="10">
    <source>
        <dbReference type="EMBL" id="NBI34596.1"/>
    </source>
</evidence>
<evidence type="ECO:0000256" key="5">
    <source>
        <dbReference type="ARBA" id="ARBA00023274"/>
    </source>
</evidence>
<evidence type="ECO:0000256" key="2">
    <source>
        <dbReference type="ARBA" id="ARBA00022730"/>
    </source>
</evidence>
<dbReference type="InterPro" id="IPR019980">
    <property type="entry name" value="Ribosomal_uS13_bac-type"/>
</dbReference>
<dbReference type="GO" id="GO:0019843">
    <property type="term" value="F:rRNA binding"/>
    <property type="evidence" value="ECO:0007669"/>
    <property type="project" value="UniProtKB-UniRule"/>
</dbReference>
<reference evidence="10" key="1">
    <citation type="submission" date="2018-08" db="EMBL/GenBank/DDBJ databases">
        <title>Murine metabolic-syndrome-specific gut microbial biobank.</title>
        <authorList>
            <person name="Liu C."/>
        </authorList>
    </citation>
    <scope>NUCLEOTIDE SEQUENCE [LARGE SCALE GENOMIC DNA]</scope>
    <source>
        <strain evidence="10">Z82</strain>
    </source>
</reference>
<dbReference type="SUPFAM" id="SSF46946">
    <property type="entry name" value="S13-like H2TH domain"/>
    <property type="match status" value="1"/>
</dbReference>
<dbReference type="FunFam" id="4.10.910.10:FF:000001">
    <property type="entry name" value="30S ribosomal protein S13"/>
    <property type="match status" value="1"/>
</dbReference>
<evidence type="ECO:0000256" key="4">
    <source>
        <dbReference type="ARBA" id="ARBA00022980"/>
    </source>
</evidence>
<dbReference type="HAMAP" id="MF_01315">
    <property type="entry name" value="Ribosomal_uS13"/>
    <property type="match status" value="1"/>
</dbReference>
<dbReference type="Pfam" id="PF00416">
    <property type="entry name" value="Ribosomal_S13"/>
    <property type="match status" value="1"/>
</dbReference>
<keyword evidence="5 7" id="KW-0687">Ribonucleoprotein</keyword>
<dbReference type="GO" id="GO:0003735">
    <property type="term" value="F:structural constituent of ribosome"/>
    <property type="evidence" value="ECO:0007669"/>
    <property type="project" value="InterPro"/>
</dbReference>
<organism evidence="10">
    <name type="scientific">Muribaculaceae bacterium Z82</name>
    <dbReference type="NCBI Taxonomy" id="2304548"/>
    <lineage>
        <taxon>Bacteria</taxon>
        <taxon>Pseudomonadati</taxon>
        <taxon>Bacteroidota</taxon>
        <taxon>Bacteroidia</taxon>
        <taxon>Bacteroidales</taxon>
        <taxon>Muribaculaceae</taxon>
    </lineage>
</organism>
<evidence type="ECO:0000256" key="6">
    <source>
        <dbReference type="ARBA" id="ARBA00035166"/>
    </source>
</evidence>
<keyword evidence="2 7" id="KW-0699">rRNA-binding</keyword>
<protein>
    <recommendedName>
        <fullName evidence="6 7">Small ribosomal subunit protein uS13</fullName>
    </recommendedName>
</protein>
<evidence type="ECO:0000256" key="3">
    <source>
        <dbReference type="ARBA" id="ARBA00022884"/>
    </source>
</evidence>
<dbReference type="GO" id="GO:0015935">
    <property type="term" value="C:small ribosomal subunit"/>
    <property type="evidence" value="ECO:0007669"/>
    <property type="project" value="TreeGrafter"/>
</dbReference>
<name>A0A7C9JDU8_9BACT</name>
<dbReference type="PANTHER" id="PTHR10871:SF1">
    <property type="entry name" value="SMALL RIBOSOMAL SUBUNIT PROTEIN US13M"/>
    <property type="match status" value="1"/>
</dbReference>
<dbReference type="PROSITE" id="PS00646">
    <property type="entry name" value="RIBOSOMAL_S13_1"/>
    <property type="match status" value="1"/>
</dbReference>